<keyword evidence="1" id="KW-0378">Hydrolase</keyword>
<keyword evidence="3" id="KW-1185">Reference proteome</keyword>
<dbReference type="RefSeq" id="XP_042938556.1">
    <property type="nucleotide sequence ID" value="XM_043082622.1"/>
</dbReference>
<evidence type="ECO:0000313" key="2">
    <source>
        <dbReference type="EMBL" id="VIO99607.1"/>
    </source>
</evidence>
<name>A0A4E9FS65_BRUMA</name>
<dbReference type="GO" id="GO:0005739">
    <property type="term" value="C:mitochondrion"/>
    <property type="evidence" value="ECO:0007669"/>
    <property type="project" value="TreeGrafter"/>
</dbReference>
<gene>
    <name evidence="2 4" type="primary">Bm17861</name>
    <name evidence="2" type="ORF">BM_BM17861</name>
</gene>
<dbReference type="InterPro" id="IPR052382">
    <property type="entry name" value="ABHD10_acyl-thioesterase"/>
</dbReference>
<accession>A0A4E9FS65</accession>
<reference evidence="4" key="3">
    <citation type="submission" date="2019-12" db="UniProtKB">
        <authorList>
            <consortium name="WormBaseParasite"/>
        </authorList>
    </citation>
    <scope>IDENTIFICATION</scope>
</reference>
<dbReference type="GeneID" id="66059039"/>
<dbReference type="CTD" id="66059039"/>
<dbReference type="AlphaFoldDB" id="A0A4E9FS65"/>
<reference evidence="2" key="2">
    <citation type="submission" date="2019-04" db="EMBL/GenBank/DDBJ databases">
        <authorList>
            <person name="Howe K."/>
            <person name="Paulini M."/>
            <person name="Williams G."/>
        </authorList>
    </citation>
    <scope>NUCLEOTIDE SEQUENCE [LARGE SCALE GENOMIC DNA]</scope>
    <source>
        <strain evidence="2">FR3</strain>
    </source>
</reference>
<dbReference type="OrthoDB" id="408373at2759"/>
<evidence type="ECO:0000313" key="4">
    <source>
        <dbReference type="WBParaSite" id="Bm17861.1"/>
    </source>
</evidence>
<dbReference type="EMBL" id="CAAKNF010000195">
    <property type="protein sequence ID" value="VIO99607.1"/>
    <property type="molecule type" value="Genomic_DNA"/>
</dbReference>
<proteinExistence type="predicted"/>
<dbReference type="GO" id="GO:0008474">
    <property type="term" value="F:palmitoyl-(protein) hydrolase activity"/>
    <property type="evidence" value="ECO:0007669"/>
    <property type="project" value="TreeGrafter"/>
</dbReference>
<dbReference type="WBParaSite" id="Bm17861.1">
    <property type="protein sequence ID" value="Bm17861.1"/>
    <property type="gene ID" value="WBGene00269003"/>
</dbReference>
<evidence type="ECO:0000256" key="1">
    <source>
        <dbReference type="ARBA" id="ARBA00022801"/>
    </source>
</evidence>
<evidence type="ECO:0000313" key="3">
    <source>
        <dbReference type="Proteomes" id="UP000006672"/>
    </source>
</evidence>
<dbReference type="GO" id="GO:0004553">
    <property type="term" value="F:hydrolase activity, hydrolyzing O-glycosyl compounds"/>
    <property type="evidence" value="ECO:0007669"/>
    <property type="project" value="TreeGrafter"/>
</dbReference>
<organism evidence="2">
    <name type="scientific">Brugia malayi</name>
    <name type="common">Filarial nematode worm</name>
    <dbReference type="NCBI Taxonomy" id="6279"/>
    <lineage>
        <taxon>Eukaryota</taxon>
        <taxon>Metazoa</taxon>
        <taxon>Ecdysozoa</taxon>
        <taxon>Nematoda</taxon>
        <taxon>Chromadorea</taxon>
        <taxon>Rhabditida</taxon>
        <taxon>Spirurina</taxon>
        <taxon>Spiruromorpha</taxon>
        <taxon>Filarioidea</taxon>
        <taxon>Onchocercidae</taxon>
        <taxon>Brugia</taxon>
    </lineage>
</organism>
<protein>
    <submittedName>
        <fullName evidence="2 4">Uncharacterized protein</fullName>
    </submittedName>
</protein>
<dbReference type="Proteomes" id="UP000006672">
    <property type="component" value="Unassembled WGS sequence"/>
</dbReference>
<reference evidence="3" key="1">
    <citation type="journal article" date="2007" name="Science">
        <title>Draft genome of the filarial nematode parasite Brugia malayi.</title>
        <authorList>
            <person name="Ghedin E."/>
            <person name="Wang S."/>
            <person name="Spiro D."/>
            <person name="Caler E."/>
            <person name="Zhao Q."/>
            <person name="Crabtree J."/>
            <person name="Allen J.E."/>
            <person name="Delcher A.L."/>
            <person name="Guiliano D.B."/>
            <person name="Miranda-Saavedra D."/>
            <person name="Angiuoli S.V."/>
            <person name="Creasy T."/>
            <person name="Amedeo P."/>
            <person name="Haas B."/>
            <person name="El-Sayed N.M."/>
            <person name="Wortman J.R."/>
            <person name="Feldblyum T."/>
            <person name="Tallon L."/>
            <person name="Schatz M."/>
            <person name="Shumway M."/>
            <person name="Koo H."/>
            <person name="Salzberg S.L."/>
            <person name="Schobel S."/>
            <person name="Pertea M."/>
            <person name="Pop M."/>
            <person name="White O."/>
            <person name="Barton G.J."/>
            <person name="Carlow C.K."/>
            <person name="Crawford M.J."/>
            <person name="Daub J."/>
            <person name="Dimmic M.W."/>
            <person name="Estes C.F."/>
            <person name="Foster J.M."/>
            <person name="Ganatra M."/>
            <person name="Gregory W.F."/>
            <person name="Johnson N.M."/>
            <person name="Jin J."/>
            <person name="Komuniecki R."/>
            <person name="Korf I."/>
            <person name="Kumar S."/>
            <person name="Laney S."/>
            <person name="Li B.W."/>
            <person name="Li W."/>
            <person name="Lindblom T.H."/>
            <person name="Lustigman S."/>
            <person name="Ma D."/>
            <person name="Maina C.V."/>
            <person name="Martin D.M."/>
            <person name="McCarter J.P."/>
            <person name="McReynolds L."/>
            <person name="Mitreva M."/>
            <person name="Nutman T.B."/>
            <person name="Parkinson J."/>
            <person name="Peregrin-Alvarez J.M."/>
            <person name="Poole C."/>
            <person name="Ren Q."/>
            <person name="Saunders L."/>
            <person name="Sluder A.E."/>
            <person name="Smith K."/>
            <person name="Stanke M."/>
            <person name="Unnasch T.R."/>
            <person name="Ware J."/>
            <person name="Wei A.D."/>
            <person name="Weil G."/>
            <person name="Williams D.J."/>
            <person name="Zhang Y."/>
            <person name="Williams S.A."/>
            <person name="Fraser-Liggett C."/>
            <person name="Slatko B."/>
            <person name="Blaxter M.L."/>
            <person name="Scott A.L."/>
        </authorList>
    </citation>
    <scope>NUCLEOTIDE SEQUENCE</scope>
    <source>
        <strain evidence="3">FR3</strain>
    </source>
</reference>
<dbReference type="KEGG" id="bmy:BM_BM17861"/>
<dbReference type="PANTHER" id="PTHR16138:SF7">
    <property type="entry name" value="PALMITOYL-PROTEIN THIOESTERASE ABHD10, MITOCHONDRIAL"/>
    <property type="match status" value="1"/>
</dbReference>
<sequence length="87" mass="9961">MDYSITLLDEDSADYTDYTMSDWQKNCVRVTRNGKQIIIGSSMRRRLMLLTALQLSERIAALIGVSSASDFTEDLIFYQLSESKKKN</sequence>
<accession>A0A5S6PES8</accession>
<dbReference type="PANTHER" id="PTHR16138">
    <property type="entry name" value="MYCOPHENOLIC ACID ACYL-GLUCURONIDE ESTERASE, MITOCHONDRIAL"/>
    <property type="match status" value="1"/>
</dbReference>